<dbReference type="Proteomes" id="UP000533954">
    <property type="component" value="Unassembled WGS sequence"/>
</dbReference>
<feature type="compositionally biased region" description="Gly residues" evidence="1">
    <location>
        <begin position="1"/>
        <end position="13"/>
    </location>
</feature>
<dbReference type="OrthoDB" id="5876637at2759"/>
<feature type="region of interest" description="Disordered" evidence="1">
    <location>
        <begin position="191"/>
        <end position="233"/>
    </location>
</feature>
<name>A0A7K7V389_EUDEL</name>
<keyword evidence="3" id="KW-1185">Reference proteome</keyword>
<feature type="non-terminal residue" evidence="2">
    <location>
        <position position="1"/>
    </location>
</feature>
<accession>A0A7K7V389</accession>
<dbReference type="EMBL" id="VZSX01000042">
    <property type="protein sequence ID" value="NXA35890.1"/>
    <property type="molecule type" value="Genomic_DNA"/>
</dbReference>
<feature type="compositionally biased region" description="Pro residues" evidence="1">
    <location>
        <begin position="60"/>
        <end position="79"/>
    </location>
</feature>
<organism evidence="2 3">
    <name type="scientific">Eudromia elegans</name>
    <name type="common">Elegant crested-tinamou</name>
    <dbReference type="NCBI Taxonomy" id="8805"/>
    <lineage>
        <taxon>Eukaryota</taxon>
        <taxon>Metazoa</taxon>
        <taxon>Chordata</taxon>
        <taxon>Craniata</taxon>
        <taxon>Vertebrata</taxon>
        <taxon>Euteleostomi</taxon>
        <taxon>Archelosauria</taxon>
        <taxon>Archosauria</taxon>
        <taxon>Dinosauria</taxon>
        <taxon>Saurischia</taxon>
        <taxon>Theropoda</taxon>
        <taxon>Coelurosauria</taxon>
        <taxon>Aves</taxon>
        <taxon>Palaeognathae</taxon>
        <taxon>Tinamiformes</taxon>
        <taxon>Tinamidae</taxon>
        <taxon>Eudromia</taxon>
    </lineage>
</organism>
<comment type="caution">
    <text evidence="2">The sequence shown here is derived from an EMBL/GenBank/DDBJ whole genome shotgun (WGS) entry which is preliminary data.</text>
</comment>
<feature type="compositionally biased region" description="Basic and acidic residues" evidence="1">
    <location>
        <begin position="315"/>
        <end position="326"/>
    </location>
</feature>
<feature type="non-terminal residue" evidence="2">
    <location>
        <position position="338"/>
    </location>
</feature>
<reference evidence="2 3" key="1">
    <citation type="submission" date="2019-09" db="EMBL/GenBank/DDBJ databases">
        <title>Bird 10,000 Genomes (B10K) Project - Family phase.</title>
        <authorList>
            <person name="Zhang G."/>
        </authorList>
    </citation>
    <scope>NUCLEOTIDE SEQUENCE [LARGE SCALE GENOMIC DNA]</scope>
    <source>
        <strain evidence="2">B10K-LSUMZ-16893</strain>
    </source>
</reference>
<feature type="compositionally biased region" description="Basic and acidic residues" evidence="1">
    <location>
        <begin position="200"/>
        <end position="209"/>
    </location>
</feature>
<proteinExistence type="predicted"/>
<feature type="region of interest" description="Disordered" evidence="1">
    <location>
        <begin position="1"/>
        <end position="79"/>
    </location>
</feature>
<evidence type="ECO:0000256" key="1">
    <source>
        <dbReference type="SAM" id="MobiDB-lite"/>
    </source>
</evidence>
<protein>
    <submittedName>
        <fullName evidence="2">CC137 protein</fullName>
    </submittedName>
</protein>
<dbReference type="GO" id="GO:0005634">
    <property type="term" value="C:nucleus"/>
    <property type="evidence" value="ECO:0007669"/>
    <property type="project" value="TreeGrafter"/>
</dbReference>
<feature type="compositionally biased region" description="Basic residues" evidence="1">
    <location>
        <begin position="210"/>
        <end position="230"/>
    </location>
</feature>
<evidence type="ECO:0000313" key="3">
    <source>
        <dbReference type="Proteomes" id="UP000533954"/>
    </source>
</evidence>
<dbReference type="PANTHER" id="PTHR21838:SF2">
    <property type="entry name" value="COILED-COIL DOMAIN-CONTAINING PROTEIN 137"/>
    <property type="match status" value="1"/>
</dbReference>
<feature type="compositionally biased region" description="Basic and acidic residues" evidence="1">
    <location>
        <begin position="104"/>
        <end position="126"/>
    </location>
</feature>
<feature type="region of interest" description="Disordered" evidence="1">
    <location>
        <begin position="315"/>
        <end position="338"/>
    </location>
</feature>
<feature type="region of interest" description="Disordered" evidence="1">
    <location>
        <begin position="94"/>
        <end position="178"/>
    </location>
</feature>
<dbReference type="AlphaFoldDB" id="A0A7K7V389"/>
<feature type="compositionally biased region" description="Basic and acidic residues" evidence="1">
    <location>
        <begin position="20"/>
        <end position="30"/>
    </location>
</feature>
<feature type="region of interest" description="Disordered" evidence="1">
    <location>
        <begin position="246"/>
        <end position="274"/>
    </location>
</feature>
<sequence length="338" mass="37180">GKGSRPGKGPGKGPGKKKEKGKENEKEKGKGSRPGPGPRGDPAAAPRRGRSVPGIRSGSPVPPCPGASLCPVPPCAGPGVPPCPDLGARFLPRKEKNVANMRPKRPDEQEIPFRLREIMRSREAMRRPGARSRRPPGDSRQSAGMLQSCPGRPEEPAAAGDVAVRRLRRGRGESERSYLCRVQQEVQRVLLLTENQPQRLPEKQEAAREKSRRRKEFQKKKLDKIRKKKEEKKEALLEKSLLQDPVPFGDVVTQPPSITARPRSGRPAEQAGRKRLLLTSRLGRGAAAPAAPVSLARQRIVREERARVVQAYRDLQRRKQQQREAARGSALPGPAAFA</sequence>
<gene>
    <name evidence="2" type="primary">Ccdc137</name>
    <name evidence="2" type="ORF">EUDELE_R13247</name>
</gene>
<evidence type="ECO:0000313" key="2">
    <source>
        <dbReference type="EMBL" id="NXA35890.1"/>
    </source>
</evidence>
<dbReference type="InterPro" id="IPR026680">
    <property type="entry name" value="CCDC137"/>
</dbReference>
<dbReference type="PANTHER" id="PTHR21838">
    <property type="entry name" value="COILED-COIL DOMAIN-CONTAINING PROTEIN 137"/>
    <property type="match status" value="1"/>
</dbReference>